<dbReference type="Pfam" id="PF08782">
    <property type="entry name" value="c-SKI_SMAD_bind"/>
    <property type="match status" value="1"/>
</dbReference>
<organism evidence="3 4">
    <name type="scientific">Popillia japonica</name>
    <name type="common">Japanese beetle</name>
    <dbReference type="NCBI Taxonomy" id="7064"/>
    <lineage>
        <taxon>Eukaryota</taxon>
        <taxon>Metazoa</taxon>
        <taxon>Ecdysozoa</taxon>
        <taxon>Arthropoda</taxon>
        <taxon>Hexapoda</taxon>
        <taxon>Insecta</taxon>
        <taxon>Pterygota</taxon>
        <taxon>Neoptera</taxon>
        <taxon>Endopterygota</taxon>
        <taxon>Coleoptera</taxon>
        <taxon>Polyphaga</taxon>
        <taxon>Scarabaeiformia</taxon>
        <taxon>Scarabaeidae</taxon>
        <taxon>Rutelinae</taxon>
        <taxon>Popillia</taxon>
    </lineage>
</organism>
<dbReference type="SMART" id="SM01046">
    <property type="entry name" value="c-SKI_SMAD_bind"/>
    <property type="match status" value="1"/>
</dbReference>
<dbReference type="PANTHER" id="PTHR10005">
    <property type="entry name" value="SKI ONCOGENE-RELATED"/>
    <property type="match status" value="1"/>
</dbReference>
<dbReference type="GO" id="GO:0005634">
    <property type="term" value="C:nucleus"/>
    <property type="evidence" value="ECO:0007669"/>
    <property type="project" value="TreeGrafter"/>
</dbReference>
<proteinExistence type="inferred from homology"/>
<dbReference type="GO" id="GO:0005667">
    <property type="term" value="C:transcription regulator complex"/>
    <property type="evidence" value="ECO:0007669"/>
    <property type="project" value="TreeGrafter"/>
</dbReference>
<dbReference type="Proteomes" id="UP001458880">
    <property type="component" value="Unassembled WGS sequence"/>
</dbReference>
<reference evidence="3 4" key="1">
    <citation type="journal article" date="2024" name="BMC Genomics">
        <title>De novo assembly and annotation of Popillia japonica's genome with initial clues to its potential as an invasive pest.</title>
        <authorList>
            <person name="Cucini C."/>
            <person name="Boschi S."/>
            <person name="Funari R."/>
            <person name="Cardaioli E."/>
            <person name="Iannotti N."/>
            <person name="Marturano G."/>
            <person name="Paoli F."/>
            <person name="Bruttini M."/>
            <person name="Carapelli A."/>
            <person name="Frati F."/>
            <person name="Nardi F."/>
        </authorList>
    </citation>
    <scope>NUCLEOTIDE SEQUENCE [LARGE SCALE GENOMIC DNA]</scope>
    <source>
        <strain evidence="3">DMR45628</strain>
    </source>
</reference>
<gene>
    <name evidence="3" type="ORF">QE152_g21717</name>
</gene>
<dbReference type="AlphaFoldDB" id="A0AAW1KNC6"/>
<name>A0AAW1KNC6_POPJA</name>
<dbReference type="GO" id="GO:0005737">
    <property type="term" value="C:cytoplasm"/>
    <property type="evidence" value="ECO:0007669"/>
    <property type="project" value="TreeGrafter"/>
</dbReference>
<dbReference type="PANTHER" id="PTHR10005:SF25">
    <property type="entry name" value="SNO ONCOGENE, ISOFORM B"/>
    <property type="match status" value="1"/>
</dbReference>
<dbReference type="GO" id="GO:0046332">
    <property type="term" value="F:SMAD binding"/>
    <property type="evidence" value="ECO:0007669"/>
    <property type="project" value="InterPro"/>
</dbReference>
<dbReference type="SUPFAM" id="SSF63763">
    <property type="entry name" value="SAND domain-like"/>
    <property type="match status" value="1"/>
</dbReference>
<feature type="domain" description="c-SKI SMAD4-binding" evidence="2">
    <location>
        <begin position="2"/>
        <end position="81"/>
    </location>
</feature>
<evidence type="ECO:0000313" key="4">
    <source>
        <dbReference type="Proteomes" id="UP001458880"/>
    </source>
</evidence>
<dbReference type="EMBL" id="JASPKY010000203">
    <property type="protein sequence ID" value="KAK9721097.1"/>
    <property type="molecule type" value="Genomic_DNA"/>
</dbReference>
<dbReference type="InterPro" id="IPR014890">
    <property type="entry name" value="c-SKI_SMAD4-bd_dom"/>
</dbReference>
<evidence type="ECO:0000256" key="1">
    <source>
        <dbReference type="ARBA" id="ARBA00009513"/>
    </source>
</evidence>
<dbReference type="GO" id="GO:0000981">
    <property type="term" value="F:DNA-binding transcription factor activity, RNA polymerase II-specific"/>
    <property type="evidence" value="ECO:0007669"/>
    <property type="project" value="TreeGrafter"/>
</dbReference>
<comment type="caution">
    <text evidence="3">The sequence shown here is derived from an EMBL/GenBank/DDBJ whole genome shotgun (WGS) entry which is preliminary data.</text>
</comment>
<dbReference type="InterPro" id="IPR023216">
    <property type="entry name" value="Tscrpt_reg_SKI_SnoN"/>
</dbReference>
<dbReference type="GO" id="GO:0030514">
    <property type="term" value="P:negative regulation of BMP signaling pathway"/>
    <property type="evidence" value="ECO:0007669"/>
    <property type="project" value="TreeGrafter"/>
</dbReference>
<comment type="similarity">
    <text evidence="1">Belongs to the SKI family.</text>
</comment>
<evidence type="ECO:0000313" key="3">
    <source>
        <dbReference type="EMBL" id="KAK9721097.1"/>
    </source>
</evidence>
<dbReference type="InterPro" id="IPR010919">
    <property type="entry name" value="SAND-like_dom_sf"/>
</dbReference>
<sequence length="155" mass="18379">MGLCTPALYTSKDARCIECLECHGAYTPQQFVCHVHRNLENRTVHWGFDSGLWRSYMYICKDQIDHEQYTKYLDEMRDQYEEKIPFPTPVTDNGVNNLKRKQDQNYQEKGQCIKICELHSSADLLERNRFVQKLHHGISNHPKFDYISHFGNYDT</sequence>
<evidence type="ECO:0000259" key="2">
    <source>
        <dbReference type="SMART" id="SM01046"/>
    </source>
</evidence>
<dbReference type="Gene3D" id="3.10.390.10">
    <property type="entry name" value="SAND domain-like"/>
    <property type="match status" value="1"/>
</dbReference>
<protein>
    <submittedName>
        <fullName evidence="3">C-SKI Smad4 binding domain</fullName>
    </submittedName>
</protein>
<accession>A0AAW1KNC6</accession>
<dbReference type="GO" id="GO:0000978">
    <property type="term" value="F:RNA polymerase II cis-regulatory region sequence-specific DNA binding"/>
    <property type="evidence" value="ECO:0007669"/>
    <property type="project" value="TreeGrafter"/>
</dbReference>
<keyword evidence="4" id="KW-1185">Reference proteome</keyword>